<dbReference type="EMBL" id="KZ819634">
    <property type="protein sequence ID" value="PWN92643.1"/>
    <property type="molecule type" value="Genomic_DNA"/>
</dbReference>
<evidence type="ECO:0000313" key="2">
    <source>
        <dbReference type="EMBL" id="PWN92643.1"/>
    </source>
</evidence>
<feature type="region of interest" description="Disordered" evidence="1">
    <location>
        <begin position="31"/>
        <end position="54"/>
    </location>
</feature>
<feature type="compositionally biased region" description="Low complexity" evidence="1">
    <location>
        <begin position="1"/>
        <end position="14"/>
    </location>
</feature>
<name>A0A316YX53_9BASI</name>
<dbReference type="STRING" id="215250.A0A316YX53"/>
<feature type="compositionally biased region" description="Low complexity" evidence="1">
    <location>
        <begin position="250"/>
        <end position="270"/>
    </location>
</feature>
<dbReference type="RefSeq" id="XP_025379841.1">
    <property type="nucleotide sequence ID" value="XM_025520210.1"/>
</dbReference>
<accession>A0A316YX53</accession>
<feature type="compositionally biased region" description="Low complexity" evidence="1">
    <location>
        <begin position="279"/>
        <end position="290"/>
    </location>
</feature>
<dbReference type="AlphaFoldDB" id="A0A316YX53"/>
<feature type="compositionally biased region" description="Low complexity" evidence="1">
    <location>
        <begin position="33"/>
        <end position="50"/>
    </location>
</feature>
<feature type="region of interest" description="Disordered" evidence="1">
    <location>
        <begin position="1"/>
        <end position="20"/>
    </location>
</feature>
<organism evidence="2 3">
    <name type="scientific">Acaromyces ingoldii</name>
    <dbReference type="NCBI Taxonomy" id="215250"/>
    <lineage>
        <taxon>Eukaryota</taxon>
        <taxon>Fungi</taxon>
        <taxon>Dikarya</taxon>
        <taxon>Basidiomycota</taxon>
        <taxon>Ustilaginomycotina</taxon>
        <taxon>Exobasidiomycetes</taxon>
        <taxon>Exobasidiales</taxon>
        <taxon>Cryptobasidiaceae</taxon>
        <taxon>Acaromyces</taxon>
    </lineage>
</organism>
<gene>
    <name evidence="2" type="ORF">FA10DRAFT_263410</name>
</gene>
<reference evidence="2 3" key="1">
    <citation type="journal article" date="2018" name="Mol. Biol. Evol.">
        <title>Broad Genomic Sampling Reveals a Smut Pathogenic Ancestry of the Fungal Clade Ustilaginomycotina.</title>
        <authorList>
            <person name="Kijpornyongpan T."/>
            <person name="Mondo S.J."/>
            <person name="Barry K."/>
            <person name="Sandor L."/>
            <person name="Lee J."/>
            <person name="Lipzen A."/>
            <person name="Pangilinan J."/>
            <person name="LaButti K."/>
            <person name="Hainaut M."/>
            <person name="Henrissat B."/>
            <person name="Grigoriev I.V."/>
            <person name="Spatafora J.W."/>
            <person name="Aime M.C."/>
        </authorList>
    </citation>
    <scope>NUCLEOTIDE SEQUENCE [LARGE SCALE GENOMIC DNA]</scope>
    <source>
        <strain evidence="2 3">MCA 4198</strain>
    </source>
</reference>
<evidence type="ECO:0008006" key="4">
    <source>
        <dbReference type="Google" id="ProtNLM"/>
    </source>
</evidence>
<dbReference type="GeneID" id="37042126"/>
<proteinExistence type="predicted"/>
<keyword evidence="3" id="KW-1185">Reference proteome</keyword>
<feature type="region of interest" description="Disordered" evidence="1">
    <location>
        <begin position="244"/>
        <end position="335"/>
    </location>
</feature>
<dbReference type="OrthoDB" id="1112565at2759"/>
<evidence type="ECO:0000256" key="1">
    <source>
        <dbReference type="SAM" id="MobiDB-lite"/>
    </source>
</evidence>
<dbReference type="Gene3D" id="2.10.110.10">
    <property type="entry name" value="Cysteine Rich Protein"/>
    <property type="match status" value="1"/>
</dbReference>
<dbReference type="InParanoid" id="A0A316YX53"/>
<sequence length="335" mass="34119">MTTATATATTTAAAPKEKADRWARRYVAGLEASSYSPSSPSLSSPSLSPSKKGRLGFGVVPQSIARDLKTSNSSNVASAASGPIVQSHDGTLAKVYGTLLEPQEAREQQWRCAGCHASFPRDATLYLAPRRAGGTSGPGVGNGSGTGPGARAEAAAAPGEAFCRPCYEKRFALGRCPGCDGVVLGSTKEQGTFVKTSEGNLWHGKCWATCAHCGQVAATAAANDIVEGILDGLPTCMSCFDDGPRRAQSKTSTNTKTNTKTTPAAAAKVTNDQRRHPSPGHSPHSSRAPPLISADSSPRRAAAAAALAAPTLGSQGATRAADPSSVTAAPLPSSC</sequence>
<evidence type="ECO:0000313" key="3">
    <source>
        <dbReference type="Proteomes" id="UP000245768"/>
    </source>
</evidence>
<dbReference type="Proteomes" id="UP000245768">
    <property type="component" value="Unassembled WGS sequence"/>
</dbReference>
<protein>
    <recommendedName>
        <fullName evidence="4">LIM zinc-binding domain-containing protein</fullName>
    </recommendedName>
</protein>